<dbReference type="InterPro" id="IPR011698">
    <property type="entry name" value="GATase_3"/>
</dbReference>
<dbReference type="PROSITE" id="PS51274">
    <property type="entry name" value="GATASE_COBBQ"/>
    <property type="match status" value="1"/>
</dbReference>
<keyword evidence="8" id="KW-1185">Reference proteome</keyword>
<dbReference type="PANTHER" id="PTHR21343">
    <property type="entry name" value="DETHIOBIOTIN SYNTHETASE"/>
    <property type="match status" value="1"/>
</dbReference>
<dbReference type="InterPro" id="IPR047045">
    <property type="entry name" value="CobQ_N"/>
</dbReference>
<dbReference type="InterPro" id="IPR004459">
    <property type="entry name" value="CobQ_synth"/>
</dbReference>
<evidence type="ECO:0000256" key="2">
    <source>
        <dbReference type="ARBA" id="ARBA00022573"/>
    </source>
</evidence>
<gene>
    <name evidence="4 7" type="primary">cobQ</name>
    <name evidence="7" type="ORF">SV7mr_46660</name>
</gene>
<comment type="pathway">
    <text evidence="1 4">Cofactor biosynthesis; adenosylcobalamin biosynthesis.</text>
</comment>
<dbReference type="Pfam" id="PF07685">
    <property type="entry name" value="GATase_3"/>
    <property type="match status" value="1"/>
</dbReference>
<dbReference type="GO" id="GO:0009236">
    <property type="term" value="P:cobalamin biosynthetic process"/>
    <property type="evidence" value="ECO:0007669"/>
    <property type="project" value="UniProtKB-UniRule"/>
</dbReference>
<dbReference type="GO" id="GO:0003824">
    <property type="term" value="F:catalytic activity"/>
    <property type="evidence" value="ECO:0007669"/>
    <property type="project" value="InterPro"/>
</dbReference>
<keyword evidence="2 4" id="KW-0169">Cobalamin biosynthesis</keyword>
<dbReference type="OrthoDB" id="9808302at2"/>
<dbReference type="UniPathway" id="UPA00148"/>
<dbReference type="Proteomes" id="UP000315003">
    <property type="component" value="Chromosome"/>
</dbReference>
<evidence type="ECO:0000256" key="4">
    <source>
        <dbReference type="HAMAP-Rule" id="MF_00028"/>
    </source>
</evidence>
<dbReference type="InterPro" id="IPR002586">
    <property type="entry name" value="CobQ/CobB/MinD/ParA_Nub-bd_dom"/>
</dbReference>
<dbReference type="NCBIfam" id="NF001989">
    <property type="entry name" value="PRK00784.1"/>
    <property type="match status" value="1"/>
</dbReference>
<proteinExistence type="inferred from homology"/>
<sequence length="506" mass="54441">MVMGTSSSAGKSLITTALCRSFARRGLRVAPFKSQNMSNNASVCADGGEIGRSQALQAIAAGVQPTTDMNPILLKPEGDTRSQVVVNGKPTPPLEAQAYFRERKKLWPVATAALDRLRSQYDLVVIEGAGSPAELNLADVEMVNMSVARYCQAPVLLVGDIERGGVFAQLLGTLWLLPPEDRRLIRGLLVNKFRGDLSLFDRGVEILQERGGVPVLGVLPWVAGLNLPEEDAVALSDPLRFAQSPAENAIDVAVIHLPHIANFDDFDPLVAEPSVALRYVRSLDQLGSPEVVILPGTKNTLGDLQWLKDQGLADRLSQLAEEGVEVVGICGGYQILGQSIDNPERLESGVPHAAGLGLLSASTRYHASKQTLQTTFQVTGDEIAPGTAGLTISGYEIHVGQTSTRSPWLSRSDDDLSSVPSAVERSPLDGAHARKGKVWGCYLHGLFHNDDFRNRWLVKLGVDEGALSGPGTEHQLQQDLNRLADHFEASIDIDALQGIIHQASSE</sequence>
<dbReference type="InterPro" id="IPR027417">
    <property type="entry name" value="P-loop_NTPase"/>
</dbReference>
<protein>
    <recommendedName>
        <fullName evidence="4">Cobyric acid synthase</fullName>
    </recommendedName>
</protein>
<dbReference type="CDD" id="cd01750">
    <property type="entry name" value="GATase1_CobQ"/>
    <property type="match status" value="1"/>
</dbReference>
<dbReference type="GO" id="GO:0015420">
    <property type="term" value="F:ABC-type vitamin B12 transporter activity"/>
    <property type="evidence" value="ECO:0007669"/>
    <property type="project" value="UniProtKB-UniRule"/>
</dbReference>
<dbReference type="InterPro" id="IPR029062">
    <property type="entry name" value="Class_I_gatase-like"/>
</dbReference>
<organism evidence="7 8">
    <name type="scientific">Stieleria bergensis</name>
    <dbReference type="NCBI Taxonomy" id="2528025"/>
    <lineage>
        <taxon>Bacteria</taxon>
        <taxon>Pseudomonadati</taxon>
        <taxon>Planctomycetota</taxon>
        <taxon>Planctomycetia</taxon>
        <taxon>Pirellulales</taxon>
        <taxon>Pirellulaceae</taxon>
        <taxon>Stieleria</taxon>
    </lineage>
</organism>
<dbReference type="AlphaFoldDB" id="A0A517T173"/>
<feature type="active site" description="Nucleophile" evidence="4">
    <location>
        <position position="330"/>
    </location>
</feature>
<dbReference type="InterPro" id="IPR033949">
    <property type="entry name" value="CobQ_GATase1"/>
</dbReference>
<accession>A0A517T173</accession>
<dbReference type="RefSeq" id="WP_145278837.1">
    <property type="nucleotide sequence ID" value="NZ_CP036272.1"/>
</dbReference>
<comment type="similarity">
    <text evidence="4">Belongs to the CobB/CobQ family. CobQ subfamily.</text>
</comment>
<dbReference type="Gene3D" id="3.40.50.300">
    <property type="entry name" value="P-loop containing nucleotide triphosphate hydrolases"/>
    <property type="match status" value="1"/>
</dbReference>
<feature type="domain" description="CobQ/CobB/MinD/ParA nucleotide binding" evidence="5">
    <location>
        <begin position="1"/>
        <end position="225"/>
    </location>
</feature>
<evidence type="ECO:0000256" key="3">
    <source>
        <dbReference type="ARBA" id="ARBA00022962"/>
    </source>
</evidence>
<comment type="function">
    <text evidence="4">Catalyzes amidations at positions B, D, E, and G on adenosylcobyrinic A,C-diamide. NH(2) groups are provided by glutamine, and one molecule of ATP is hydrogenolyzed for each amidation.</text>
</comment>
<dbReference type="Pfam" id="PF01656">
    <property type="entry name" value="CbiA"/>
    <property type="match status" value="1"/>
</dbReference>
<dbReference type="Gene3D" id="3.40.50.880">
    <property type="match status" value="1"/>
</dbReference>
<dbReference type="EMBL" id="CP036272">
    <property type="protein sequence ID" value="QDT62119.1"/>
    <property type="molecule type" value="Genomic_DNA"/>
</dbReference>
<dbReference type="PANTHER" id="PTHR21343:SF1">
    <property type="entry name" value="COBYRIC ACID SYNTHASE"/>
    <property type="match status" value="1"/>
</dbReference>
<evidence type="ECO:0000259" key="6">
    <source>
        <dbReference type="Pfam" id="PF07685"/>
    </source>
</evidence>
<evidence type="ECO:0000259" key="5">
    <source>
        <dbReference type="Pfam" id="PF01656"/>
    </source>
</evidence>
<feature type="active site" evidence="4">
    <location>
        <position position="444"/>
    </location>
</feature>
<dbReference type="HAMAP" id="MF_00028">
    <property type="entry name" value="CobQ"/>
    <property type="match status" value="1"/>
</dbReference>
<feature type="domain" description="CobB/CobQ-like glutamine amidotransferase" evidence="6">
    <location>
        <begin position="251"/>
        <end position="452"/>
    </location>
</feature>
<dbReference type="CDD" id="cd05389">
    <property type="entry name" value="CobQ_N"/>
    <property type="match status" value="1"/>
</dbReference>
<keyword evidence="3 4" id="KW-0315">Glutamine amidotransferase</keyword>
<evidence type="ECO:0000313" key="7">
    <source>
        <dbReference type="EMBL" id="QDT62119.1"/>
    </source>
</evidence>
<dbReference type="NCBIfam" id="TIGR00313">
    <property type="entry name" value="cobQ"/>
    <property type="match status" value="1"/>
</dbReference>
<name>A0A517T173_9BACT</name>
<reference evidence="7 8" key="1">
    <citation type="submission" date="2019-02" db="EMBL/GenBank/DDBJ databases">
        <title>Deep-cultivation of Planctomycetes and their phenomic and genomic characterization uncovers novel biology.</title>
        <authorList>
            <person name="Wiegand S."/>
            <person name="Jogler M."/>
            <person name="Boedeker C."/>
            <person name="Pinto D."/>
            <person name="Vollmers J."/>
            <person name="Rivas-Marin E."/>
            <person name="Kohn T."/>
            <person name="Peeters S.H."/>
            <person name="Heuer A."/>
            <person name="Rast P."/>
            <person name="Oberbeckmann S."/>
            <person name="Bunk B."/>
            <person name="Jeske O."/>
            <person name="Meyerdierks A."/>
            <person name="Storesund J.E."/>
            <person name="Kallscheuer N."/>
            <person name="Luecker S."/>
            <person name="Lage O.M."/>
            <person name="Pohl T."/>
            <person name="Merkel B.J."/>
            <person name="Hornburger P."/>
            <person name="Mueller R.-W."/>
            <person name="Bruemmer F."/>
            <person name="Labrenz M."/>
            <person name="Spormann A.M."/>
            <person name="Op den Camp H."/>
            <person name="Overmann J."/>
            <person name="Amann R."/>
            <person name="Jetten M.S.M."/>
            <person name="Mascher T."/>
            <person name="Medema M.H."/>
            <person name="Devos D.P."/>
            <person name="Kaster A.-K."/>
            <person name="Ovreas L."/>
            <person name="Rohde M."/>
            <person name="Galperin M.Y."/>
            <person name="Jogler C."/>
        </authorList>
    </citation>
    <scope>NUCLEOTIDE SEQUENCE [LARGE SCALE GENOMIC DNA]</scope>
    <source>
        <strain evidence="7 8">SV_7m_r</strain>
    </source>
</reference>
<dbReference type="SUPFAM" id="SSF52317">
    <property type="entry name" value="Class I glutamine amidotransferase-like"/>
    <property type="match status" value="1"/>
</dbReference>
<evidence type="ECO:0000256" key="1">
    <source>
        <dbReference type="ARBA" id="ARBA00004953"/>
    </source>
</evidence>
<evidence type="ECO:0000313" key="8">
    <source>
        <dbReference type="Proteomes" id="UP000315003"/>
    </source>
</evidence>
<dbReference type="SUPFAM" id="SSF52540">
    <property type="entry name" value="P-loop containing nucleoside triphosphate hydrolases"/>
    <property type="match status" value="1"/>
</dbReference>